<evidence type="ECO:0000256" key="1">
    <source>
        <dbReference type="ARBA" id="ARBA00022679"/>
    </source>
</evidence>
<accession>A0ABS7FAZ8</accession>
<evidence type="ECO:0000313" key="4">
    <source>
        <dbReference type="EMBL" id="MBW8287240.1"/>
    </source>
</evidence>
<dbReference type="Proteomes" id="UP000711178">
    <property type="component" value="Unassembled WGS sequence"/>
</dbReference>
<dbReference type="PANTHER" id="PTHR43877">
    <property type="entry name" value="AMINOALKYLPHOSPHONATE N-ACETYLTRANSFERASE-RELATED-RELATED"/>
    <property type="match status" value="1"/>
</dbReference>
<dbReference type="PANTHER" id="PTHR43877:SF2">
    <property type="entry name" value="AMINOALKYLPHOSPHONATE N-ACETYLTRANSFERASE-RELATED"/>
    <property type="match status" value="1"/>
</dbReference>
<keyword evidence="1 4" id="KW-0808">Transferase</keyword>
<dbReference type="Gene3D" id="3.40.630.30">
    <property type="match status" value="1"/>
</dbReference>
<keyword evidence="2 4" id="KW-0012">Acyltransferase</keyword>
<evidence type="ECO:0000313" key="5">
    <source>
        <dbReference type="Proteomes" id="UP000711178"/>
    </source>
</evidence>
<dbReference type="Pfam" id="PF13508">
    <property type="entry name" value="Acetyltransf_7"/>
    <property type="match status" value="1"/>
</dbReference>
<comment type="caution">
    <text evidence="4">The sequence shown here is derived from an EMBL/GenBank/DDBJ whole genome shotgun (WGS) entry which is preliminary data.</text>
</comment>
<dbReference type="EMBL" id="JAHDTB010000004">
    <property type="protein sequence ID" value="MBW8287240.1"/>
    <property type="molecule type" value="Genomic_DNA"/>
</dbReference>
<dbReference type="SUPFAM" id="SSF55729">
    <property type="entry name" value="Acyl-CoA N-acyltransferases (Nat)"/>
    <property type="match status" value="1"/>
</dbReference>
<dbReference type="InterPro" id="IPR016181">
    <property type="entry name" value="Acyl_CoA_acyltransferase"/>
</dbReference>
<dbReference type="InterPro" id="IPR000182">
    <property type="entry name" value="GNAT_dom"/>
</dbReference>
<reference evidence="4 5" key="1">
    <citation type="submission" date="2021-05" db="EMBL/GenBank/DDBJ databases">
        <title>Draft Whole Genome Sequencing Of Biosensor Chromobacterium violaceum Strain CV026 Reveals A Regulatory RNA In Chromobacterium violaceum Phenotype Regulatory Network.</title>
        <authorList>
            <person name="Hong K.W."/>
            <person name="Chan K.G."/>
            <person name="Chang C.-Y."/>
        </authorList>
    </citation>
    <scope>NUCLEOTIDE SEQUENCE [LARGE SCALE GENOMIC DNA]</scope>
    <source>
        <strain evidence="4 5">ATCC 31532</strain>
    </source>
</reference>
<keyword evidence="5" id="KW-1185">Reference proteome</keyword>
<dbReference type="GeneID" id="89686858"/>
<feature type="domain" description="N-acetyltransferase" evidence="3">
    <location>
        <begin position="4"/>
        <end position="159"/>
    </location>
</feature>
<dbReference type="GO" id="GO:0016746">
    <property type="term" value="F:acyltransferase activity"/>
    <property type="evidence" value="ECO:0007669"/>
    <property type="project" value="UniProtKB-KW"/>
</dbReference>
<evidence type="ECO:0000259" key="3">
    <source>
        <dbReference type="PROSITE" id="PS51186"/>
    </source>
</evidence>
<proteinExistence type="predicted"/>
<dbReference type="RefSeq" id="WP_043574018.1">
    <property type="nucleotide sequence ID" value="NZ_CP142381.1"/>
</dbReference>
<name>A0ABS7FAZ8_9NEIS</name>
<protein>
    <submittedName>
        <fullName evidence="4">GNAT family N-acetyltransferase</fullName>
        <ecNumber evidence="4">2.3.1.-</ecNumber>
    </submittedName>
</protein>
<organism evidence="4 5">
    <name type="scientific">Chromobacterium subtsugae</name>
    <dbReference type="NCBI Taxonomy" id="251747"/>
    <lineage>
        <taxon>Bacteria</taxon>
        <taxon>Pseudomonadati</taxon>
        <taxon>Pseudomonadota</taxon>
        <taxon>Betaproteobacteria</taxon>
        <taxon>Neisseriales</taxon>
        <taxon>Chromobacteriaceae</taxon>
        <taxon>Chromobacterium</taxon>
    </lineage>
</organism>
<evidence type="ECO:0000256" key="2">
    <source>
        <dbReference type="ARBA" id="ARBA00023315"/>
    </source>
</evidence>
<dbReference type="PROSITE" id="PS51186">
    <property type="entry name" value="GNAT"/>
    <property type="match status" value="1"/>
</dbReference>
<sequence>MSAIKLRQASWDDLPAVCQLIQQAFAPLLSQLPSPPTALDETIASLTGHLSSGSQIFVAARQSRIVACLLVLPPENGCAEIKRVCTHPDLQGQGLGAALLDYAEQELQRQGVQQLKLSTRRRLPSNLQFYQRLGYEVSAQQPYPQGIEDERVTLSKPLAELVC</sequence>
<dbReference type="EC" id="2.3.1.-" evidence="4"/>
<gene>
    <name evidence="4" type="ORF">KIF53_06315</name>
</gene>
<dbReference type="CDD" id="cd04301">
    <property type="entry name" value="NAT_SF"/>
    <property type="match status" value="1"/>
</dbReference>
<dbReference type="InterPro" id="IPR050832">
    <property type="entry name" value="Bact_Acetyltransf"/>
</dbReference>